<dbReference type="STRING" id="983964.A0A2T4A6Z0"/>
<dbReference type="EMBL" id="KZ679683">
    <property type="protein sequence ID" value="PTB52788.1"/>
    <property type="molecule type" value="Genomic_DNA"/>
</dbReference>
<evidence type="ECO:0000256" key="2">
    <source>
        <dbReference type="SAM" id="Phobius"/>
    </source>
</evidence>
<accession>A0A2T4A6Z0</accession>
<evidence type="ECO:0000313" key="3">
    <source>
        <dbReference type="EMBL" id="PTB52788.1"/>
    </source>
</evidence>
<feature type="compositionally biased region" description="Basic residues" evidence="1">
    <location>
        <begin position="27"/>
        <end position="40"/>
    </location>
</feature>
<feature type="region of interest" description="Disordered" evidence="1">
    <location>
        <begin position="268"/>
        <end position="288"/>
    </location>
</feature>
<gene>
    <name evidence="3" type="ORF">M431DRAFT_7290</name>
</gene>
<feature type="region of interest" description="Disordered" evidence="1">
    <location>
        <begin position="384"/>
        <end position="420"/>
    </location>
</feature>
<feature type="compositionally biased region" description="Polar residues" evidence="1">
    <location>
        <begin position="384"/>
        <end position="393"/>
    </location>
</feature>
<organism evidence="3 4">
    <name type="scientific">Trichoderma harzianum CBS 226.95</name>
    <dbReference type="NCBI Taxonomy" id="983964"/>
    <lineage>
        <taxon>Eukaryota</taxon>
        <taxon>Fungi</taxon>
        <taxon>Dikarya</taxon>
        <taxon>Ascomycota</taxon>
        <taxon>Pezizomycotina</taxon>
        <taxon>Sordariomycetes</taxon>
        <taxon>Hypocreomycetidae</taxon>
        <taxon>Hypocreales</taxon>
        <taxon>Hypocreaceae</taxon>
        <taxon>Trichoderma</taxon>
    </lineage>
</organism>
<dbReference type="GeneID" id="36630665"/>
<feature type="transmembrane region" description="Helical" evidence="2">
    <location>
        <begin position="353"/>
        <end position="375"/>
    </location>
</feature>
<evidence type="ECO:0000313" key="4">
    <source>
        <dbReference type="Proteomes" id="UP000241690"/>
    </source>
</evidence>
<feature type="compositionally biased region" description="Pro residues" evidence="1">
    <location>
        <begin position="223"/>
        <end position="233"/>
    </location>
</feature>
<keyword evidence="2" id="KW-0812">Transmembrane</keyword>
<dbReference type="Proteomes" id="UP000241690">
    <property type="component" value="Unassembled WGS sequence"/>
</dbReference>
<keyword evidence="2" id="KW-0472">Membrane</keyword>
<reference evidence="3 4" key="1">
    <citation type="submission" date="2016-07" db="EMBL/GenBank/DDBJ databases">
        <title>Multiple horizontal gene transfer events from other fungi enriched the ability of initially mycotrophic Trichoderma (Ascomycota) to feed on dead plant biomass.</title>
        <authorList>
            <consortium name="DOE Joint Genome Institute"/>
            <person name="Aerts A."/>
            <person name="Atanasova L."/>
            <person name="Chenthamara K."/>
            <person name="Zhang J."/>
            <person name="Grujic M."/>
            <person name="Henrissat B."/>
            <person name="Kuo A."/>
            <person name="Salamov A."/>
            <person name="Lipzen A."/>
            <person name="Labutti K."/>
            <person name="Barry K."/>
            <person name="Miao Y."/>
            <person name="Rahimi M.J."/>
            <person name="Shen Q."/>
            <person name="Grigoriev I.V."/>
            <person name="Kubicek C.P."/>
            <person name="Druzhinina I.S."/>
        </authorList>
    </citation>
    <scope>NUCLEOTIDE SEQUENCE [LARGE SCALE GENOMIC DNA]</scope>
    <source>
        <strain evidence="3 4">CBS 226.95</strain>
    </source>
</reference>
<feature type="region of interest" description="Disordered" evidence="1">
    <location>
        <begin position="1"/>
        <end position="20"/>
    </location>
</feature>
<protein>
    <submittedName>
        <fullName evidence="3">Uncharacterized protein</fullName>
    </submittedName>
</protein>
<proteinExistence type="predicted"/>
<feature type="compositionally biased region" description="Gly residues" evidence="1">
    <location>
        <begin position="408"/>
        <end position="419"/>
    </location>
</feature>
<feature type="region of interest" description="Disordered" evidence="1">
    <location>
        <begin position="27"/>
        <end position="81"/>
    </location>
</feature>
<sequence>MTNRRPSLLQARSGPHAHAHSAYKLGHAHAHGHGQHLHHQYPHDAVAGPRPDDVKPDNAQGPDLDNRAAVPVPDQKPSDVLTPSATSLITRVVQTVSLVQIVDTRGSPIETQTRFAIPNTVVVDKNTGKTISASNPDHTAAPAVPGSSPGSSGGISSSTSSTGSQTNATPIAPSSASSSASSSGSSSEPSSGSSSGSPPVSSSASSSVASSVSPPASLSPPAHSSPPTAPPAPSLGIGHNGTNIHHSIHHNATNSLFHAESVNNTASSTKFSSTTTRHHTSSTTSEVSSSQFTSFSETFISAATSSFEPAPTDGAFGGVFGGDSAPTASGAAPTTSSSSNSTDSALSPQQKQVIGGVVGGLAGAAFFLVLVLLALRYKRRQLNAAQAASQPTSESRELPPATGAPNGAPGGGNGGGNGGAMTERYGAAALTAAFASLSPKTSSASANSAETGERGFYRVSGRKLPSVLQVGGDGYSDPRASFMSGTSDWNRGSQAFDPFGGPGARLQLGVPMRPDSGVPVVRSGPARAVVAESNPFADPPRTPPADASVPPMMRQRESPGRGSRFQEGL</sequence>
<feature type="compositionally biased region" description="Low complexity" evidence="1">
    <location>
        <begin position="172"/>
        <end position="222"/>
    </location>
</feature>
<keyword evidence="2" id="KW-1133">Transmembrane helix</keyword>
<feature type="compositionally biased region" description="Polar residues" evidence="1">
    <location>
        <begin position="128"/>
        <end position="137"/>
    </location>
</feature>
<dbReference type="RefSeq" id="XP_024772465.1">
    <property type="nucleotide sequence ID" value="XM_024922082.1"/>
</dbReference>
<feature type="region of interest" description="Disordered" evidence="1">
    <location>
        <begin position="531"/>
        <end position="569"/>
    </location>
</feature>
<feature type="region of interest" description="Disordered" evidence="1">
    <location>
        <begin position="314"/>
        <end position="346"/>
    </location>
</feature>
<feature type="region of interest" description="Disordered" evidence="1">
    <location>
        <begin position="128"/>
        <end position="247"/>
    </location>
</feature>
<feature type="compositionally biased region" description="Low complexity" evidence="1">
    <location>
        <begin position="145"/>
        <end position="164"/>
    </location>
</feature>
<evidence type="ECO:0000256" key="1">
    <source>
        <dbReference type="SAM" id="MobiDB-lite"/>
    </source>
</evidence>
<keyword evidence="4" id="KW-1185">Reference proteome</keyword>
<feature type="compositionally biased region" description="Low complexity" evidence="1">
    <location>
        <begin position="324"/>
        <end position="346"/>
    </location>
</feature>
<name>A0A2T4A6Z0_TRIHA</name>
<dbReference type="AlphaFoldDB" id="A0A2T4A6Z0"/>